<name>A0A1E3NTD3_9ASCO</name>
<dbReference type="InterPro" id="IPR032710">
    <property type="entry name" value="NTF2-like_dom_sf"/>
</dbReference>
<organism evidence="1 2">
    <name type="scientific">Pichia membranifaciens NRRL Y-2026</name>
    <dbReference type="NCBI Taxonomy" id="763406"/>
    <lineage>
        <taxon>Eukaryota</taxon>
        <taxon>Fungi</taxon>
        <taxon>Dikarya</taxon>
        <taxon>Ascomycota</taxon>
        <taxon>Saccharomycotina</taxon>
        <taxon>Pichiomycetes</taxon>
        <taxon>Pichiales</taxon>
        <taxon>Pichiaceae</taxon>
        <taxon>Pichia</taxon>
    </lineage>
</organism>
<proteinExistence type="predicted"/>
<dbReference type="STRING" id="763406.A0A1E3NTD3"/>
<dbReference type="Gene3D" id="3.10.450.50">
    <property type="match status" value="1"/>
</dbReference>
<sequence>MGGFPITSTSPPQSDTSAVVEQFLSKILETLDGSIPNPQSITQILPQLHQHPRIIIDGNPFGSKEQFQQLWATLPLSTHQVASCDVHFIPSSDGQQVNPNQGQFIVLAHLKVRFDESGRNRVGETALFNSAPTSSTRAIWSHWFGVSLSFVVDSTISNNFNTESISTWDYRFTESPVNSIFQVN</sequence>
<dbReference type="InterPro" id="IPR019488">
    <property type="entry name" value="Nucl_pore_RNA_shuttling_Mtr2"/>
</dbReference>
<evidence type="ECO:0000313" key="2">
    <source>
        <dbReference type="Proteomes" id="UP000094455"/>
    </source>
</evidence>
<dbReference type="SUPFAM" id="SSF54427">
    <property type="entry name" value="NTF2-like"/>
    <property type="match status" value="1"/>
</dbReference>
<evidence type="ECO:0008006" key="3">
    <source>
        <dbReference type="Google" id="ProtNLM"/>
    </source>
</evidence>
<dbReference type="GeneID" id="30179272"/>
<dbReference type="EMBL" id="KV454001">
    <property type="protein sequence ID" value="ODQ48918.1"/>
    <property type="molecule type" value="Genomic_DNA"/>
</dbReference>
<evidence type="ECO:0000313" key="1">
    <source>
        <dbReference type="EMBL" id="ODQ48918.1"/>
    </source>
</evidence>
<protein>
    <recommendedName>
        <fullName evidence="3">SnoaL-like domain-containing protein</fullName>
    </recommendedName>
</protein>
<dbReference type="Proteomes" id="UP000094455">
    <property type="component" value="Unassembled WGS sequence"/>
</dbReference>
<dbReference type="RefSeq" id="XP_019020031.1">
    <property type="nucleotide sequence ID" value="XM_019162585.1"/>
</dbReference>
<gene>
    <name evidence="1" type="ORF">PICMEDRAFT_29294</name>
</gene>
<keyword evidence="2" id="KW-1185">Reference proteome</keyword>
<dbReference type="AlphaFoldDB" id="A0A1E3NTD3"/>
<accession>A0A1E3NTD3</accession>
<reference evidence="1 2" key="1">
    <citation type="journal article" date="2016" name="Proc. Natl. Acad. Sci. U.S.A.">
        <title>Comparative genomics of biotechnologically important yeasts.</title>
        <authorList>
            <person name="Riley R."/>
            <person name="Haridas S."/>
            <person name="Wolfe K.H."/>
            <person name="Lopes M.R."/>
            <person name="Hittinger C.T."/>
            <person name="Goeker M."/>
            <person name="Salamov A.A."/>
            <person name="Wisecaver J.H."/>
            <person name="Long T.M."/>
            <person name="Calvey C.H."/>
            <person name="Aerts A.L."/>
            <person name="Barry K.W."/>
            <person name="Choi C."/>
            <person name="Clum A."/>
            <person name="Coughlan A.Y."/>
            <person name="Deshpande S."/>
            <person name="Douglass A.P."/>
            <person name="Hanson S.J."/>
            <person name="Klenk H.-P."/>
            <person name="LaButti K.M."/>
            <person name="Lapidus A."/>
            <person name="Lindquist E.A."/>
            <person name="Lipzen A.M."/>
            <person name="Meier-Kolthoff J.P."/>
            <person name="Ohm R.A."/>
            <person name="Otillar R.P."/>
            <person name="Pangilinan J.L."/>
            <person name="Peng Y."/>
            <person name="Rokas A."/>
            <person name="Rosa C.A."/>
            <person name="Scheuner C."/>
            <person name="Sibirny A.A."/>
            <person name="Slot J.C."/>
            <person name="Stielow J.B."/>
            <person name="Sun H."/>
            <person name="Kurtzman C.P."/>
            <person name="Blackwell M."/>
            <person name="Grigoriev I.V."/>
            <person name="Jeffries T.W."/>
        </authorList>
    </citation>
    <scope>NUCLEOTIDE SEQUENCE [LARGE SCALE GENOMIC DNA]</scope>
    <source>
        <strain evidence="1 2">NRRL Y-2026</strain>
    </source>
</reference>
<dbReference type="OrthoDB" id="25408at2759"/>
<dbReference type="Pfam" id="PF10429">
    <property type="entry name" value="Mtr2"/>
    <property type="match status" value="1"/>
</dbReference>